<dbReference type="AlphaFoldDB" id="A0AAW3ZTX1"/>
<sequence>MKRHTSPLLLALLLAAPVVAKDMATGSVGCPGPRNEPAETQAVTDARDNKAARPVSTDSAPREADRSPNRNRPRWHSFIPGMIR</sequence>
<dbReference type="EMBL" id="JACYTR010000073">
    <property type="protein sequence ID" value="MBD8527939.1"/>
    <property type="molecule type" value="Genomic_DNA"/>
</dbReference>
<feature type="region of interest" description="Disordered" evidence="1">
    <location>
        <begin position="24"/>
        <end position="84"/>
    </location>
</feature>
<comment type="caution">
    <text evidence="3">The sequence shown here is derived from an EMBL/GenBank/DDBJ whole genome shotgun (WGS) entry which is preliminary data.</text>
</comment>
<name>A0AAW3ZTX1_9GAMM</name>
<proteinExistence type="predicted"/>
<keyword evidence="4" id="KW-1185">Reference proteome</keyword>
<evidence type="ECO:0000313" key="4">
    <source>
        <dbReference type="Proteomes" id="UP000613768"/>
    </source>
</evidence>
<evidence type="ECO:0000313" key="3">
    <source>
        <dbReference type="EMBL" id="MBD8527939.1"/>
    </source>
</evidence>
<dbReference type="Proteomes" id="UP000613768">
    <property type="component" value="Unassembled WGS sequence"/>
</dbReference>
<feature type="chain" id="PRO_5043643928" description="Secreted protein" evidence="2">
    <location>
        <begin position="21"/>
        <end position="84"/>
    </location>
</feature>
<evidence type="ECO:0000256" key="2">
    <source>
        <dbReference type="SAM" id="SignalP"/>
    </source>
</evidence>
<gene>
    <name evidence="3" type="ORF">IFO71_19505</name>
</gene>
<keyword evidence="2" id="KW-0732">Signal</keyword>
<feature type="signal peptide" evidence="2">
    <location>
        <begin position="1"/>
        <end position="20"/>
    </location>
</feature>
<reference evidence="3 4" key="1">
    <citation type="submission" date="2020-09" db="EMBL/GenBank/DDBJ databases">
        <title>Pseudoxanthomonas sp. CAU 1598 isolated from sand of Yaerae Beach.</title>
        <authorList>
            <person name="Kim W."/>
        </authorList>
    </citation>
    <scope>NUCLEOTIDE SEQUENCE [LARGE SCALE GENOMIC DNA]</scope>
    <source>
        <strain evidence="3 4">CAU 1598</strain>
    </source>
</reference>
<accession>A0AAW3ZTX1</accession>
<evidence type="ECO:0008006" key="5">
    <source>
        <dbReference type="Google" id="ProtNLM"/>
    </source>
</evidence>
<dbReference type="RefSeq" id="WP_192031360.1">
    <property type="nucleotide sequence ID" value="NZ_JACYTR010000073.1"/>
</dbReference>
<protein>
    <recommendedName>
        <fullName evidence="5">Secreted protein</fullName>
    </recommendedName>
</protein>
<organism evidence="3 4">
    <name type="scientific">Pseudomarimonas arenosa</name>
    <dbReference type="NCBI Taxonomy" id="2774145"/>
    <lineage>
        <taxon>Bacteria</taxon>
        <taxon>Pseudomonadati</taxon>
        <taxon>Pseudomonadota</taxon>
        <taxon>Gammaproteobacteria</taxon>
        <taxon>Lysobacterales</taxon>
        <taxon>Lysobacteraceae</taxon>
        <taxon>Pseudomarimonas</taxon>
    </lineage>
</organism>
<evidence type="ECO:0000256" key="1">
    <source>
        <dbReference type="SAM" id="MobiDB-lite"/>
    </source>
</evidence>